<dbReference type="PROSITE" id="PS50109">
    <property type="entry name" value="HIS_KIN"/>
    <property type="match status" value="1"/>
</dbReference>
<dbReference type="SUPFAM" id="SSF52172">
    <property type="entry name" value="CheY-like"/>
    <property type="match status" value="1"/>
</dbReference>
<dbReference type="SUPFAM" id="SSF52738">
    <property type="entry name" value="Methylesterase CheB, C-terminal domain"/>
    <property type="match status" value="1"/>
</dbReference>
<keyword evidence="5" id="KW-0949">S-adenosyl-L-methionine</keyword>
<dbReference type="InterPro" id="IPR001789">
    <property type="entry name" value="Sig_transdc_resp-reg_receiver"/>
</dbReference>
<dbReference type="Gene3D" id="3.40.50.2300">
    <property type="match status" value="1"/>
</dbReference>
<dbReference type="SMART" id="SM00448">
    <property type="entry name" value="REC"/>
    <property type="match status" value="1"/>
</dbReference>
<dbReference type="InterPro" id="IPR022642">
    <property type="entry name" value="CheR_C"/>
</dbReference>
<dbReference type="InterPro" id="IPR003661">
    <property type="entry name" value="HisK_dim/P_dom"/>
</dbReference>
<evidence type="ECO:0000256" key="2">
    <source>
        <dbReference type="ARBA" id="ARBA00001541"/>
    </source>
</evidence>
<dbReference type="SUPFAM" id="SSF47384">
    <property type="entry name" value="Homodimeric domain of signal transducing histidine kinase"/>
    <property type="match status" value="1"/>
</dbReference>
<dbReference type="EMBL" id="JACJTU010000044">
    <property type="protein sequence ID" value="MBD2738168.1"/>
    <property type="molecule type" value="Genomic_DNA"/>
</dbReference>
<organism evidence="15 16">
    <name type="scientific">Nostoc paludosum FACHB-159</name>
    <dbReference type="NCBI Taxonomy" id="2692908"/>
    <lineage>
        <taxon>Bacteria</taxon>
        <taxon>Bacillati</taxon>
        <taxon>Cyanobacteriota</taxon>
        <taxon>Cyanophyceae</taxon>
        <taxon>Nostocales</taxon>
        <taxon>Nostocaceae</taxon>
        <taxon>Nostoc</taxon>
    </lineage>
</organism>
<evidence type="ECO:0000256" key="5">
    <source>
        <dbReference type="ARBA" id="ARBA00022691"/>
    </source>
</evidence>
<dbReference type="SMART" id="SM00387">
    <property type="entry name" value="HATPase_c"/>
    <property type="match status" value="1"/>
</dbReference>
<evidence type="ECO:0000259" key="13">
    <source>
        <dbReference type="PROSITE" id="PS50122"/>
    </source>
</evidence>
<evidence type="ECO:0000256" key="10">
    <source>
        <dbReference type="SAM" id="MobiDB-lite"/>
    </source>
</evidence>
<keyword evidence="6" id="KW-0418">Kinase</keyword>
<feature type="region of interest" description="Disordered" evidence="10">
    <location>
        <begin position="1"/>
        <end position="31"/>
    </location>
</feature>
<keyword evidence="4" id="KW-0808">Transferase</keyword>
<proteinExistence type="predicted"/>
<dbReference type="PROSITE" id="PS50123">
    <property type="entry name" value="CHER"/>
    <property type="match status" value="1"/>
</dbReference>
<feature type="modified residue" description="4-aspartylphosphate" evidence="8">
    <location>
        <position position="1318"/>
    </location>
</feature>
<accession>A0ABR8KH00</accession>
<dbReference type="CDD" id="cd16434">
    <property type="entry name" value="CheB-CheR_fusion"/>
    <property type="match status" value="1"/>
</dbReference>
<dbReference type="SUPFAM" id="SSF53335">
    <property type="entry name" value="S-adenosyl-L-methionine-dependent methyltransferases"/>
    <property type="match status" value="1"/>
</dbReference>
<dbReference type="SUPFAM" id="SSF47757">
    <property type="entry name" value="Chemotaxis receptor methyltransferase CheR, N-terminal domain"/>
    <property type="match status" value="1"/>
</dbReference>
<dbReference type="PANTHER" id="PTHR24422">
    <property type="entry name" value="CHEMOTAXIS PROTEIN METHYLTRANSFERASE"/>
    <property type="match status" value="1"/>
</dbReference>
<dbReference type="InterPro" id="IPR022641">
    <property type="entry name" value="CheR_N"/>
</dbReference>
<protein>
    <submittedName>
        <fullName evidence="15">PAS domain-containing protein</fullName>
    </submittedName>
</protein>
<dbReference type="PRINTS" id="PR00996">
    <property type="entry name" value="CHERMTFRASE"/>
</dbReference>
<comment type="catalytic activity">
    <reaction evidence="1">
        <text>ATP + protein L-histidine = ADP + protein N-phospho-L-histidine.</text>
        <dbReference type="EC" id="2.7.13.3"/>
    </reaction>
</comment>
<gene>
    <name evidence="15" type="ORF">H6H03_30540</name>
</gene>
<dbReference type="SMART" id="SM00138">
    <property type="entry name" value="MeTrc"/>
    <property type="match status" value="1"/>
</dbReference>
<dbReference type="SUPFAM" id="SSF55874">
    <property type="entry name" value="ATPase domain of HSP90 chaperone/DNA topoisomerase II/histidine kinase"/>
    <property type="match status" value="1"/>
</dbReference>
<dbReference type="Gene3D" id="1.10.287.130">
    <property type="match status" value="1"/>
</dbReference>
<evidence type="ECO:0000256" key="6">
    <source>
        <dbReference type="ARBA" id="ARBA00022777"/>
    </source>
</evidence>
<comment type="catalytic activity">
    <reaction evidence="2">
        <text>L-glutamyl-[protein] + S-adenosyl-L-methionine = [protein]-L-glutamate 5-O-methyl ester + S-adenosyl-L-homocysteine</text>
        <dbReference type="Rhea" id="RHEA:24452"/>
        <dbReference type="Rhea" id="RHEA-COMP:10208"/>
        <dbReference type="Rhea" id="RHEA-COMP:10311"/>
        <dbReference type="ChEBI" id="CHEBI:29973"/>
        <dbReference type="ChEBI" id="CHEBI:57856"/>
        <dbReference type="ChEBI" id="CHEBI:59789"/>
        <dbReference type="ChEBI" id="CHEBI:82795"/>
        <dbReference type="EC" id="2.1.1.80"/>
    </reaction>
</comment>
<dbReference type="Gene3D" id="3.30.450.20">
    <property type="entry name" value="PAS domain"/>
    <property type="match status" value="2"/>
</dbReference>
<dbReference type="Gene3D" id="3.40.50.150">
    <property type="entry name" value="Vaccinia Virus protein VP39"/>
    <property type="match status" value="1"/>
</dbReference>
<dbReference type="InterPro" id="IPR011006">
    <property type="entry name" value="CheY-like_superfamily"/>
</dbReference>
<feature type="domain" description="CheB-type methylesterase" evidence="13">
    <location>
        <begin position="35"/>
        <end position="211"/>
    </location>
</feature>
<dbReference type="Pfam" id="PF02518">
    <property type="entry name" value="HATPase_c"/>
    <property type="match status" value="1"/>
</dbReference>
<dbReference type="Gene3D" id="3.30.565.10">
    <property type="entry name" value="Histidine kinase-like ATPase, C-terminal domain"/>
    <property type="match status" value="1"/>
</dbReference>
<evidence type="ECO:0000256" key="3">
    <source>
        <dbReference type="ARBA" id="ARBA00022603"/>
    </source>
</evidence>
<dbReference type="Pfam" id="PF00512">
    <property type="entry name" value="HisKA"/>
    <property type="match status" value="1"/>
</dbReference>
<dbReference type="InterPro" id="IPR005467">
    <property type="entry name" value="His_kinase_dom"/>
</dbReference>
<dbReference type="SUPFAM" id="SSF55785">
    <property type="entry name" value="PYP-like sensor domain (PAS domain)"/>
    <property type="match status" value="2"/>
</dbReference>
<feature type="domain" description="Histidine kinase" evidence="11">
    <location>
        <begin position="1021"/>
        <end position="1237"/>
    </location>
</feature>
<evidence type="ECO:0000256" key="4">
    <source>
        <dbReference type="ARBA" id="ARBA00022679"/>
    </source>
</evidence>
<name>A0ABR8KH00_9NOSO</name>
<dbReference type="Pfam" id="PF13188">
    <property type="entry name" value="PAS_8"/>
    <property type="match status" value="1"/>
</dbReference>
<evidence type="ECO:0000259" key="12">
    <source>
        <dbReference type="PROSITE" id="PS50110"/>
    </source>
</evidence>
<dbReference type="InterPro" id="IPR036097">
    <property type="entry name" value="HisK_dim/P_sf"/>
</dbReference>
<feature type="active site" evidence="7">
    <location>
        <position position="160"/>
    </location>
</feature>
<feature type="domain" description="Response regulatory" evidence="12">
    <location>
        <begin position="1267"/>
        <end position="1387"/>
    </location>
</feature>
<dbReference type="Pfam" id="PF00072">
    <property type="entry name" value="Response_reg"/>
    <property type="match status" value="1"/>
</dbReference>
<comment type="caution">
    <text evidence="15">The sequence shown here is derived from an EMBL/GenBank/DDBJ whole genome shotgun (WGS) entry which is preliminary data.</text>
</comment>
<dbReference type="Pfam" id="PF03705">
    <property type="entry name" value="CheR_N"/>
    <property type="match status" value="1"/>
</dbReference>
<dbReference type="Gene3D" id="1.10.155.10">
    <property type="entry name" value="Chemotaxis receptor methyltransferase CheR, N-terminal domain"/>
    <property type="match status" value="1"/>
</dbReference>
<feature type="coiled-coil region" evidence="9">
    <location>
        <begin position="698"/>
        <end position="764"/>
    </location>
</feature>
<dbReference type="PROSITE" id="PS50110">
    <property type="entry name" value="RESPONSE_REGULATORY"/>
    <property type="match status" value="1"/>
</dbReference>
<dbReference type="SMART" id="SM00091">
    <property type="entry name" value="PAS"/>
    <property type="match status" value="2"/>
</dbReference>
<keyword evidence="16" id="KW-1185">Reference proteome</keyword>
<feature type="domain" description="CheR-type methyltransferase" evidence="14">
    <location>
        <begin position="240"/>
        <end position="501"/>
    </location>
</feature>
<reference evidence="15 16" key="1">
    <citation type="journal article" date="2020" name="ISME J.">
        <title>Comparative genomics reveals insights into cyanobacterial evolution and habitat adaptation.</title>
        <authorList>
            <person name="Chen M.Y."/>
            <person name="Teng W.K."/>
            <person name="Zhao L."/>
            <person name="Hu C.X."/>
            <person name="Zhou Y.K."/>
            <person name="Han B.P."/>
            <person name="Song L.R."/>
            <person name="Shu W.S."/>
        </authorList>
    </citation>
    <scope>NUCLEOTIDE SEQUENCE [LARGE SCALE GENOMIC DNA]</scope>
    <source>
        <strain evidence="15 16">FACHB-159</strain>
    </source>
</reference>
<evidence type="ECO:0000313" key="15">
    <source>
        <dbReference type="EMBL" id="MBD2738168.1"/>
    </source>
</evidence>
<dbReference type="InterPro" id="IPR050903">
    <property type="entry name" value="Bact_Chemotaxis_MeTrfase"/>
</dbReference>
<dbReference type="Pfam" id="PF01339">
    <property type="entry name" value="CheB_methylest"/>
    <property type="match status" value="1"/>
</dbReference>
<evidence type="ECO:0000259" key="11">
    <source>
        <dbReference type="PROSITE" id="PS50109"/>
    </source>
</evidence>
<dbReference type="InterPro" id="IPR035965">
    <property type="entry name" value="PAS-like_dom_sf"/>
</dbReference>
<feature type="active site" evidence="7">
    <location>
        <position position="41"/>
    </location>
</feature>
<keyword evidence="7" id="KW-0378">Hydrolase</keyword>
<evidence type="ECO:0000256" key="9">
    <source>
        <dbReference type="SAM" id="Coils"/>
    </source>
</evidence>
<dbReference type="SMART" id="SM00388">
    <property type="entry name" value="HisKA"/>
    <property type="match status" value="1"/>
</dbReference>
<dbReference type="InterPro" id="IPR035909">
    <property type="entry name" value="CheB_C"/>
</dbReference>
<dbReference type="InterPro" id="IPR000014">
    <property type="entry name" value="PAS"/>
</dbReference>
<evidence type="ECO:0000256" key="7">
    <source>
        <dbReference type="PROSITE-ProRule" id="PRU00050"/>
    </source>
</evidence>
<feature type="active site" evidence="7">
    <location>
        <position position="68"/>
    </location>
</feature>
<dbReference type="CDD" id="cd00082">
    <property type="entry name" value="HisKA"/>
    <property type="match status" value="1"/>
</dbReference>
<evidence type="ECO:0000259" key="14">
    <source>
        <dbReference type="PROSITE" id="PS50123"/>
    </source>
</evidence>
<keyword evidence="8" id="KW-0597">Phosphoprotein</keyword>
<keyword evidence="9" id="KW-0175">Coiled coil</keyword>
<dbReference type="InterPro" id="IPR003594">
    <property type="entry name" value="HATPase_dom"/>
</dbReference>
<evidence type="ECO:0000256" key="1">
    <source>
        <dbReference type="ARBA" id="ARBA00000085"/>
    </source>
</evidence>
<dbReference type="RefSeq" id="WP_190958723.1">
    <property type="nucleotide sequence ID" value="NZ_JACJTU010000044.1"/>
</dbReference>
<dbReference type="PROSITE" id="PS50122">
    <property type="entry name" value="CHEB"/>
    <property type="match status" value="1"/>
</dbReference>
<dbReference type="Pfam" id="PF13596">
    <property type="entry name" value="PAS_10"/>
    <property type="match status" value="1"/>
</dbReference>
<dbReference type="Gene3D" id="3.40.50.180">
    <property type="entry name" value="Methylesterase CheB, C-terminal domain"/>
    <property type="match status" value="1"/>
</dbReference>
<keyword evidence="7" id="KW-0145">Chemotaxis</keyword>
<dbReference type="InterPro" id="IPR036890">
    <property type="entry name" value="HATPase_C_sf"/>
</dbReference>
<dbReference type="Proteomes" id="UP000637383">
    <property type="component" value="Unassembled WGS sequence"/>
</dbReference>
<keyword evidence="3" id="KW-0489">Methyltransferase</keyword>
<dbReference type="PANTHER" id="PTHR24422:SF27">
    <property type="entry name" value="PROTEIN-GLUTAMATE O-METHYLTRANSFERASE"/>
    <property type="match status" value="1"/>
</dbReference>
<dbReference type="InterPro" id="IPR000780">
    <property type="entry name" value="CheR_MeTrfase"/>
</dbReference>
<dbReference type="Pfam" id="PF01739">
    <property type="entry name" value="CheR"/>
    <property type="match status" value="1"/>
</dbReference>
<dbReference type="CDD" id="cd17580">
    <property type="entry name" value="REC_2_DhkD-like"/>
    <property type="match status" value="1"/>
</dbReference>
<dbReference type="InterPro" id="IPR029063">
    <property type="entry name" value="SAM-dependent_MTases_sf"/>
</dbReference>
<dbReference type="InterPro" id="IPR000673">
    <property type="entry name" value="Sig_transdc_resp-reg_Me-estase"/>
</dbReference>
<evidence type="ECO:0000313" key="16">
    <source>
        <dbReference type="Proteomes" id="UP000637383"/>
    </source>
</evidence>
<dbReference type="InterPro" id="IPR036804">
    <property type="entry name" value="CheR_N_sf"/>
</dbReference>
<evidence type="ECO:0000256" key="8">
    <source>
        <dbReference type="PROSITE-ProRule" id="PRU00169"/>
    </source>
</evidence>
<sequence length="1388" mass="153120">MSAESPVPNNSSDSLPVKPDSEPNQPSQTDARFPVVGIVASAGGLEAFTELIRHLPTDTGMAFVLIQHLSPEYESLLSEILGRVTTMPVCQVQDQMRVEPNAVYVIPPNAQMTLVDGILRLAPRQKSKGKYLPADIFFESLATDRGNKAIAVVLSGMDGDGAEGVKAVKIAGGVTFAESNATAQFNSMPNTAVATGNVDFVLSPPAIAKELSNLSRNPFLGQSEPLSLIQKLPPKPGDPLSRIFSLLRTTTGVDFTEYKPASLERRIQRRIMLYKLDSLAAYAEYLQTHGDEIQALYEEILIHVTSFFRDPHVFEKLKTQIFPIISQNKASDVPLRIWVAGCSTGEEVYSLAICLLEFFSDRATVPSIQIFATDISETAISKARTGFYLESQMEGVSLERKSRFFVPQAEGGYQISSTIRELCVFAHHNLCDDPPFSNLDLISCRNVLIYLSDSLQERIMALFHYSLNLTGYLVLGTAESVKAASNLFAPVDEACKIYARKLSLSNRLFAFTATSGRVPSLHNPQPIPENFSIPFDLAREVDQLIANRYMPLSVVVDEQMQILQVRGDLDLYLKLTPSSTELNLLSMAREGLVTPLRTALYQAQTENVLVRQEDIQMEQGERTRLNLEVLPFRPAQTNTLYFVVLFNPISPSTPASNTFTSAATVENLEPSDLARELVTLRQALSAATQRELSAQAHLQAVIQEQNQLNQNLRIANEEILSTNEELQSTNEELKTAKEEIQATNEELSTTNEELRSRNLQQNRDNSDLNNFIASINIPIVMLTNDLRIRRFTPTAQRLFNFIPTDIGRPLTDLHGNLDVSQLEPMILEVLETLNTKEQEIQTAAGYWYSIRIRPYRTIENQIDGVTMVLQDIDALKRYTASLESARNYAETIIETVQIPLVVLDADFRVNTANRSFYQTFQVSEPETIHTLLFELGNGQWDIPELRSMLNGILAGEPAEQDFEVNHDFEQIGHKNMLLNACKLHQEDNTDMILLAILDVTERTARQQAEAASRAKDQFLSNLSHELRNPLTSLLAWVQLLRSRDCDEATVDQALEAIEQSGRLLNYLIEDILDASRITSGKLQLNSHPIDLSLLVQAALDSVSLSAVAKNIQLVSSLSSIAVLGDSERLQQVLGNLLSNAIKFTPAGGRVDITLSQVDNQAQIQVSDTGIGIPADLLPHIFERFYQGDSSTIKTNQGLGLGLAIVRHLIEMHGGTVLAESPGEGQGATMTVRLPLYVPPPSSPPIVEPTVETSLDASQNLPSLEGLKILVVDDQVDVLLPLQLMLETYGAEVLAVTTARAALSALRESPNRYDVLISDLGLPEEDGYFLIQQVRSLSAAAGGQIPAIALTGHASKAEEQRAIEAGFQMHIAKPCDLVQLRAIVADLAK</sequence>
<dbReference type="CDD" id="cd00075">
    <property type="entry name" value="HATPase"/>
    <property type="match status" value="1"/>
</dbReference>